<evidence type="ECO:0000256" key="3">
    <source>
        <dbReference type="ARBA" id="ARBA00008435"/>
    </source>
</evidence>
<evidence type="ECO:0000256" key="8">
    <source>
        <dbReference type="ARBA" id="ARBA00022840"/>
    </source>
</evidence>
<evidence type="ECO:0000256" key="4">
    <source>
        <dbReference type="ARBA" id="ARBA00022723"/>
    </source>
</evidence>
<dbReference type="Gene3D" id="3.40.50.300">
    <property type="entry name" value="P-loop containing nucleotide triphosphate hydrolases"/>
    <property type="match status" value="3"/>
</dbReference>
<dbReference type="InterPro" id="IPR006554">
    <property type="entry name" value="Helicase-like_DEXD_c2"/>
</dbReference>
<dbReference type="GO" id="GO:0006139">
    <property type="term" value="P:nucleobase-containing compound metabolic process"/>
    <property type="evidence" value="ECO:0007669"/>
    <property type="project" value="InterPro"/>
</dbReference>
<evidence type="ECO:0000256" key="10">
    <source>
        <dbReference type="ARBA" id="ARBA00023004"/>
    </source>
</evidence>
<dbReference type="InterPro" id="IPR010614">
    <property type="entry name" value="RAD3-like_helicase_DEAD"/>
</dbReference>
<dbReference type="PROSITE" id="PS51193">
    <property type="entry name" value="HELICASE_ATP_BIND_2"/>
    <property type="match status" value="1"/>
</dbReference>
<dbReference type="GO" id="GO:0005634">
    <property type="term" value="C:nucleus"/>
    <property type="evidence" value="ECO:0007669"/>
    <property type="project" value="UniProtKB-SubCell"/>
</dbReference>
<evidence type="ECO:0000256" key="7">
    <source>
        <dbReference type="ARBA" id="ARBA00022806"/>
    </source>
</evidence>
<keyword evidence="13" id="KW-0413">Isomerase</keyword>
<keyword evidence="12" id="KW-0238">DNA-binding</keyword>
<evidence type="ECO:0000256" key="15">
    <source>
        <dbReference type="SAM" id="MobiDB-lite"/>
    </source>
</evidence>
<dbReference type="EMBL" id="MUZQ01000026">
    <property type="protein sequence ID" value="OWK62502.1"/>
    <property type="molecule type" value="Genomic_DNA"/>
</dbReference>
<dbReference type="PANTHER" id="PTHR11472:SF41">
    <property type="entry name" value="ATP-DEPENDENT DNA HELICASE DDX11-RELATED"/>
    <property type="match status" value="1"/>
</dbReference>
<evidence type="ECO:0000256" key="6">
    <source>
        <dbReference type="ARBA" id="ARBA00022801"/>
    </source>
</evidence>
<comment type="cofactor">
    <cofactor evidence="1">
        <name>[4Fe-4S] cluster</name>
        <dbReference type="ChEBI" id="CHEBI:49883"/>
    </cofactor>
</comment>
<protein>
    <submittedName>
        <fullName evidence="17">ATP-dependent RNA helicase DDX11-like protein 8</fullName>
    </submittedName>
</protein>
<dbReference type="GO" id="GO:0003678">
    <property type="term" value="F:DNA helicase activity"/>
    <property type="evidence" value="ECO:0007669"/>
    <property type="project" value="InterPro"/>
</dbReference>
<keyword evidence="9" id="KW-0694">RNA-binding</keyword>
<dbReference type="InterPro" id="IPR013020">
    <property type="entry name" value="Rad3/Chl1-like"/>
</dbReference>
<sequence>MESGAAGLVPGRFPFPYAPYRIQEQFMEALYGALEAGRVGIFESPTGTGKSLSLICGALSWLRDWEEKRRQEEERLLALGAGGQEAPSPQQARPGSADTAGQPDWVTAFVQKKEERDVVNRLKEEQIRRKKREDRLEKIQHNVQLKYAAKRKRCEEDEAKRLLQLSKEALSQGAGESALDQLDHSEEELILAEYESDDEKKMVSGLEEGDDLEEEHVTKIYYCSRTHSQLSQFVHEVKKSPFGKNIRLVSLGSRQNLCVNEEVRHLGALQLINDRCMEMQKNKHEKKSNEENEGKKRRVSRAMCPFYSFEQMQFLRDEVLVEVKDIEQLVSLGRETKACPYYGSRFAIPAAQLVVLPYQMLLHEPTRNAAGIKLKDQVVIIDEAHNLIDTITCIHSAEVSGSQLCCAHSQLLQYMERYRKHLKAKNLMYIKQILYLLEQFVAMLGGNVNQNPGCQAVSQTGTVLKSINDFLFQSQTDNINLFKVQRYCEKSLISRKVLALRFHGQQCSNAVSHLQFEMEDAAADGELVFSIVFCKQTVLVILAFVWQLLGFVERYGGPASAVKTSKENQKLTGLQDFLLTLQQGSDKESEFKHPLLPKLLASPIFGPAGTPQSPPVEAEHDQLRTSSPLMQIEGFLSALTNANQDGRVILNRQGTVGQSSLKFLLLNPAVHFAKVVEECRAVIIAGGTMQPVADFREQLLCRAGVDPARIVEFSCGHVIPPENILPIILCSGPSNQQLEFTYQTRDLPQMMDETGRILYNLCNVIPGGVVCFFPSYEYEKQVYRHWEKTGLLSRLASKKKVIVQPGQLIFQEPKKANQVEQVLVEYAKCIKVSRQSSGSVEGQRCCSQTGGQMTGALLLSVVGGKMSEGINFSDDLGRCVIMVGMPYPNMRSPELQEKMTWLDKTMPRASGQAPSRVLIENLCMKAVNQSIGRAIRHQKDFASILLLDHRYTRPAIFNKLPQWIRERTQVKPAFGSAFAELRKSKAKDKLPGFVCSQFHRGKLDTL</sequence>
<dbReference type="InterPro" id="IPR006555">
    <property type="entry name" value="ATP-dep_Helicase_C"/>
</dbReference>
<gene>
    <name evidence="17" type="primary">DDX11L8</name>
    <name evidence="17" type="ORF">RLOC_00013880</name>
</gene>
<comment type="caution">
    <text evidence="17">The sequence shown here is derived from an EMBL/GenBank/DDBJ whole genome shotgun (WGS) entry which is preliminary data.</text>
</comment>
<dbReference type="FunFam" id="3.40.50.300:FF:000909">
    <property type="entry name" value="Putative ATP-dependent RNA helicase DDX11"/>
    <property type="match status" value="1"/>
</dbReference>
<feature type="domain" description="Helicase ATP-binding" evidence="16">
    <location>
        <begin position="9"/>
        <end position="434"/>
    </location>
</feature>
<dbReference type="SMART" id="SM00491">
    <property type="entry name" value="HELICc2"/>
    <property type="match status" value="1"/>
</dbReference>
<dbReference type="Proteomes" id="UP000197619">
    <property type="component" value="Unassembled WGS sequence"/>
</dbReference>
<dbReference type="SUPFAM" id="SSF52540">
    <property type="entry name" value="P-loop containing nucleoside triphosphate hydrolases"/>
    <property type="match status" value="1"/>
</dbReference>
<keyword evidence="6" id="KW-0378">Hydrolase</keyword>
<dbReference type="Pfam" id="PF13307">
    <property type="entry name" value="Helicase_C_2"/>
    <property type="match status" value="1"/>
</dbReference>
<dbReference type="InterPro" id="IPR014013">
    <property type="entry name" value="Helic_SF1/SF2_ATP-bd_DinG/Rad3"/>
</dbReference>
<dbReference type="GO" id="GO:0005524">
    <property type="term" value="F:ATP binding"/>
    <property type="evidence" value="ECO:0007669"/>
    <property type="project" value="UniProtKB-KW"/>
</dbReference>
<proteinExistence type="inferred from homology"/>
<keyword evidence="10" id="KW-0408">Iron</keyword>
<keyword evidence="11" id="KW-0411">Iron-sulfur</keyword>
<dbReference type="InterPro" id="IPR045028">
    <property type="entry name" value="DinG/Rad3-like"/>
</dbReference>
<dbReference type="GO" id="GO:0003677">
    <property type="term" value="F:DNA binding"/>
    <property type="evidence" value="ECO:0007669"/>
    <property type="project" value="UniProtKB-KW"/>
</dbReference>
<keyword evidence="7 17" id="KW-0347">Helicase</keyword>
<evidence type="ECO:0000256" key="11">
    <source>
        <dbReference type="ARBA" id="ARBA00023014"/>
    </source>
</evidence>
<keyword evidence="18" id="KW-1185">Reference proteome</keyword>
<dbReference type="GO" id="GO:0034085">
    <property type="term" value="P:establishment of sister chromatid cohesion"/>
    <property type="evidence" value="ECO:0007669"/>
    <property type="project" value="TreeGrafter"/>
</dbReference>
<dbReference type="FunFam" id="3.40.50.300:FF:001050">
    <property type="entry name" value="ATP-dependent DNA helicase DDX11"/>
    <property type="match status" value="1"/>
</dbReference>
<evidence type="ECO:0000313" key="17">
    <source>
        <dbReference type="EMBL" id="OWK62502.1"/>
    </source>
</evidence>
<dbReference type="STRING" id="299123.ENSLSDP00000025441"/>
<dbReference type="GO" id="GO:0003723">
    <property type="term" value="F:RNA binding"/>
    <property type="evidence" value="ECO:0007669"/>
    <property type="project" value="UniProtKB-KW"/>
</dbReference>
<dbReference type="PANTHER" id="PTHR11472">
    <property type="entry name" value="DNA REPAIR DEAD HELICASE RAD3/XP-D SUBFAMILY MEMBER"/>
    <property type="match status" value="1"/>
</dbReference>
<accession>A0A218VA75</accession>
<organism evidence="17 18">
    <name type="scientific">Lonchura striata</name>
    <name type="common">white-rumped munia</name>
    <dbReference type="NCBI Taxonomy" id="40157"/>
    <lineage>
        <taxon>Eukaryota</taxon>
        <taxon>Metazoa</taxon>
        <taxon>Chordata</taxon>
        <taxon>Craniata</taxon>
        <taxon>Vertebrata</taxon>
        <taxon>Euteleostomi</taxon>
        <taxon>Archelosauria</taxon>
        <taxon>Archosauria</taxon>
        <taxon>Dinosauria</taxon>
        <taxon>Saurischia</taxon>
        <taxon>Theropoda</taxon>
        <taxon>Coelurosauria</taxon>
        <taxon>Aves</taxon>
        <taxon>Neognathae</taxon>
        <taxon>Neoaves</taxon>
        <taxon>Telluraves</taxon>
        <taxon>Australaves</taxon>
        <taxon>Passeriformes</taxon>
        <taxon>Passeroidea</taxon>
        <taxon>Estrildidae</taxon>
        <taxon>Estrildinae</taxon>
        <taxon>Lonchura</taxon>
    </lineage>
</organism>
<dbReference type="AlphaFoldDB" id="A0A218VA75"/>
<dbReference type="Pfam" id="PF06733">
    <property type="entry name" value="DEAD_2"/>
    <property type="match status" value="1"/>
</dbReference>
<feature type="region of interest" description="Disordered" evidence="15">
    <location>
        <begin position="80"/>
        <end position="102"/>
    </location>
</feature>
<keyword evidence="4" id="KW-0479">Metal-binding</keyword>
<keyword evidence="14" id="KW-0539">Nucleus</keyword>
<dbReference type="GO" id="GO:0051536">
    <property type="term" value="F:iron-sulfur cluster binding"/>
    <property type="evidence" value="ECO:0007669"/>
    <property type="project" value="UniProtKB-KW"/>
</dbReference>
<evidence type="ECO:0000259" key="16">
    <source>
        <dbReference type="PROSITE" id="PS51193"/>
    </source>
</evidence>
<name>A0A218VA75_9PASE</name>
<dbReference type="GO" id="GO:0016818">
    <property type="term" value="F:hydrolase activity, acting on acid anhydrides, in phosphorus-containing anhydrides"/>
    <property type="evidence" value="ECO:0007669"/>
    <property type="project" value="InterPro"/>
</dbReference>
<evidence type="ECO:0000256" key="14">
    <source>
        <dbReference type="ARBA" id="ARBA00023242"/>
    </source>
</evidence>
<dbReference type="CDD" id="cd18788">
    <property type="entry name" value="SF2_C_XPD"/>
    <property type="match status" value="1"/>
</dbReference>
<dbReference type="NCBIfam" id="TIGR00604">
    <property type="entry name" value="rad3"/>
    <property type="match status" value="1"/>
</dbReference>
<evidence type="ECO:0000256" key="5">
    <source>
        <dbReference type="ARBA" id="ARBA00022741"/>
    </source>
</evidence>
<comment type="similarity">
    <text evidence="3">Belongs to the DEAD box helicase family. DEAH subfamily. DDX11/CHL1 sub-subfamily.</text>
</comment>
<evidence type="ECO:0000256" key="12">
    <source>
        <dbReference type="ARBA" id="ARBA00023125"/>
    </source>
</evidence>
<dbReference type="GO" id="GO:0046872">
    <property type="term" value="F:metal ion binding"/>
    <property type="evidence" value="ECO:0007669"/>
    <property type="project" value="UniProtKB-KW"/>
</dbReference>
<evidence type="ECO:0000313" key="18">
    <source>
        <dbReference type="Proteomes" id="UP000197619"/>
    </source>
</evidence>
<keyword evidence="8" id="KW-0067">ATP-binding</keyword>
<comment type="subcellular location">
    <subcellularLocation>
        <location evidence="2">Nucleus</location>
    </subcellularLocation>
</comment>
<dbReference type="InterPro" id="IPR027417">
    <property type="entry name" value="P-loop_NTPase"/>
</dbReference>
<evidence type="ECO:0000256" key="13">
    <source>
        <dbReference type="ARBA" id="ARBA00023235"/>
    </source>
</evidence>
<dbReference type="SMART" id="SM00488">
    <property type="entry name" value="DEXDc2"/>
    <property type="match status" value="1"/>
</dbReference>
<reference evidence="17 18" key="1">
    <citation type="submission" date="2017-05" db="EMBL/GenBank/DDBJ databases">
        <title>Genome of assembly of the Bengalese finch, Lonchura striata domestica.</title>
        <authorList>
            <person name="Colquitt B.M."/>
            <person name="Brainard M.S."/>
        </authorList>
    </citation>
    <scope>NUCLEOTIDE SEQUENCE [LARGE SCALE GENOMIC DNA]</scope>
    <source>
        <strain evidence="17">White83orange57</strain>
    </source>
</reference>
<evidence type="ECO:0000256" key="2">
    <source>
        <dbReference type="ARBA" id="ARBA00004123"/>
    </source>
</evidence>
<evidence type="ECO:0000256" key="1">
    <source>
        <dbReference type="ARBA" id="ARBA00001966"/>
    </source>
</evidence>
<keyword evidence="5" id="KW-0547">Nucleotide-binding</keyword>
<evidence type="ECO:0000256" key="9">
    <source>
        <dbReference type="ARBA" id="ARBA00022884"/>
    </source>
</evidence>